<protein>
    <submittedName>
        <fullName evidence="1">Uncharacterized protein</fullName>
    </submittedName>
</protein>
<proteinExistence type="predicted"/>
<gene>
    <name evidence="1" type="ORF">TSIB3V08_LOCUS12056</name>
</gene>
<organism evidence="1">
    <name type="scientific">Timema shepardi</name>
    <name type="common">Walking stick</name>
    <dbReference type="NCBI Taxonomy" id="629360"/>
    <lineage>
        <taxon>Eukaryota</taxon>
        <taxon>Metazoa</taxon>
        <taxon>Ecdysozoa</taxon>
        <taxon>Arthropoda</taxon>
        <taxon>Hexapoda</taxon>
        <taxon>Insecta</taxon>
        <taxon>Pterygota</taxon>
        <taxon>Neoptera</taxon>
        <taxon>Polyneoptera</taxon>
        <taxon>Phasmatodea</taxon>
        <taxon>Timematodea</taxon>
        <taxon>Timematoidea</taxon>
        <taxon>Timematidae</taxon>
        <taxon>Timema</taxon>
    </lineage>
</organism>
<evidence type="ECO:0000313" key="1">
    <source>
        <dbReference type="EMBL" id="CAD7268054.1"/>
    </source>
</evidence>
<dbReference type="AlphaFoldDB" id="A0A7R9B8D4"/>
<reference evidence="1" key="1">
    <citation type="submission" date="2020-11" db="EMBL/GenBank/DDBJ databases">
        <authorList>
            <person name="Tran Van P."/>
        </authorList>
    </citation>
    <scope>NUCLEOTIDE SEQUENCE</scope>
</reference>
<dbReference type="EMBL" id="OC011409">
    <property type="protein sequence ID" value="CAD7268054.1"/>
    <property type="molecule type" value="Genomic_DNA"/>
</dbReference>
<dbReference type="SUPFAM" id="SSF52087">
    <property type="entry name" value="CRAL/TRIO domain"/>
    <property type="match status" value="1"/>
</dbReference>
<dbReference type="InterPro" id="IPR036865">
    <property type="entry name" value="CRAL-TRIO_dom_sf"/>
</dbReference>
<dbReference type="Gene3D" id="3.40.525.10">
    <property type="entry name" value="CRAL-TRIO lipid binding domain"/>
    <property type="match status" value="1"/>
</dbReference>
<sequence length="196" mass="22266">MVVLMVSKQSVKRMRYSPAIIYTKPESRDLTAREARQEKGRRGGALFWNALTYSGRDFKSRATRPTVDFTGLSLARTDLRMSIKAYPVRLRSLHLVNAPVYVDKLVTVLKMALLPKLFKRFTPAGGSIAVLCAVLARLIIARAPSSRDSWTKKLISKRDWFLEQENINSDEKRRPGKPLDQSELFGMEGSFQETLC</sequence>
<name>A0A7R9B8D4_TIMSH</name>
<accession>A0A7R9B8D4</accession>